<name>A0A831NS96_9GAMM</name>
<gene>
    <name evidence="1" type="ORF">ENG92_03735</name>
</gene>
<dbReference type="Proteomes" id="UP000885822">
    <property type="component" value="Unassembled WGS sequence"/>
</dbReference>
<dbReference type="AlphaFoldDB" id="A0A831NS96"/>
<proteinExistence type="predicted"/>
<sequence length="224" mass="25464">MPGLLCWRSKKASARFMACSCCQTHGRQMGFITHYWKNRKFEMLVRCCVLIFCGMAFLPVHAAGISYKAVAIGEEKGWIVLDLLQNYRLSQTMDEALENGVPLTFETEVSIDPEKASFWQTSLGKKQIRRQLIFHPLAEEYEVRDVDAGTQRLFATRDAALLALGELKGKKIVPVNVLQKGVIYLVKVQTIHDIGALPLPLRPRAYLSPGWHLSSKVYEWRLQP</sequence>
<organism evidence="1">
    <name type="scientific">Thiolapillus brandeum</name>
    <dbReference type="NCBI Taxonomy" id="1076588"/>
    <lineage>
        <taxon>Bacteria</taxon>
        <taxon>Pseudomonadati</taxon>
        <taxon>Pseudomonadota</taxon>
        <taxon>Gammaproteobacteria</taxon>
        <taxon>Chromatiales</taxon>
        <taxon>Sedimenticolaceae</taxon>
        <taxon>Thiolapillus</taxon>
    </lineage>
</organism>
<accession>A0A831NS96</accession>
<dbReference type="Pfam" id="PF14334">
    <property type="entry name" value="DUF4390"/>
    <property type="match status" value="1"/>
</dbReference>
<comment type="caution">
    <text evidence="1">The sequence shown here is derived from an EMBL/GenBank/DDBJ whole genome shotgun (WGS) entry which is preliminary data.</text>
</comment>
<dbReference type="InterPro" id="IPR025500">
    <property type="entry name" value="DUF4390"/>
</dbReference>
<reference evidence="1" key="1">
    <citation type="journal article" date="2020" name="mSystems">
        <title>Genome- and Community-Level Interaction Insights into Carbon Utilization and Element Cycling Functions of Hydrothermarchaeota in Hydrothermal Sediment.</title>
        <authorList>
            <person name="Zhou Z."/>
            <person name="Liu Y."/>
            <person name="Xu W."/>
            <person name="Pan J."/>
            <person name="Luo Z.H."/>
            <person name="Li M."/>
        </authorList>
    </citation>
    <scope>NUCLEOTIDE SEQUENCE [LARGE SCALE GENOMIC DNA]</scope>
    <source>
        <strain evidence="1">HyVt-26</strain>
    </source>
</reference>
<dbReference type="EMBL" id="DRCV01000166">
    <property type="protein sequence ID" value="HDK38108.1"/>
    <property type="molecule type" value="Genomic_DNA"/>
</dbReference>
<evidence type="ECO:0000313" key="1">
    <source>
        <dbReference type="EMBL" id="HDK38108.1"/>
    </source>
</evidence>
<protein>
    <submittedName>
        <fullName evidence="1">DUF4390 domain-containing protein</fullName>
    </submittedName>
</protein>